<proteinExistence type="predicted"/>
<name>A0A081BE17_9HYPH</name>
<accession>A0A081BE17</accession>
<evidence type="ECO:0000313" key="1">
    <source>
        <dbReference type="EMBL" id="GAK46285.1"/>
    </source>
</evidence>
<dbReference type="Proteomes" id="UP000028702">
    <property type="component" value="Unassembled WGS sequence"/>
</dbReference>
<dbReference type="AlphaFoldDB" id="A0A081BE17"/>
<reference evidence="1 2" key="1">
    <citation type="submission" date="2014-07" db="EMBL/GenBank/DDBJ databases">
        <title>Tepidicaulis marinum gen. nov., sp. nov., a novel marine bacterium denitrifying nitrate to nitrous oxide strictly under microaerobic conditions.</title>
        <authorList>
            <person name="Takeuchi M."/>
            <person name="Yamagishi T."/>
            <person name="Kamagata Y."/>
            <person name="Oshima K."/>
            <person name="Hattori M."/>
            <person name="Katayama T."/>
            <person name="Hanada S."/>
            <person name="Tamaki H."/>
            <person name="Marumo K."/>
            <person name="Maeda H."/>
            <person name="Nedachi M."/>
            <person name="Iwasaki W."/>
            <person name="Suwa Y."/>
            <person name="Sakata S."/>
        </authorList>
    </citation>
    <scope>NUCLEOTIDE SEQUENCE [LARGE SCALE GENOMIC DNA]</scope>
    <source>
        <strain evidence="1 2">MA2</strain>
    </source>
</reference>
<organism evidence="1 2">
    <name type="scientific">Tepidicaulis marinus</name>
    <dbReference type="NCBI Taxonomy" id="1333998"/>
    <lineage>
        <taxon>Bacteria</taxon>
        <taxon>Pseudomonadati</taxon>
        <taxon>Pseudomonadota</taxon>
        <taxon>Alphaproteobacteria</taxon>
        <taxon>Hyphomicrobiales</taxon>
        <taxon>Parvibaculaceae</taxon>
        <taxon>Tepidicaulis</taxon>
    </lineage>
</organism>
<keyword evidence="2" id="KW-1185">Reference proteome</keyword>
<gene>
    <name evidence="1" type="ORF">M2A_2784</name>
</gene>
<protein>
    <submittedName>
        <fullName evidence="1">Transposase</fullName>
    </submittedName>
</protein>
<dbReference type="STRING" id="1333998.M2A_2784"/>
<evidence type="ECO:0000313" key="2">
    <source>
        <dbReference type="Proteomes" id="UP000028702"/>
    </source>
</evidence>
<comment type="caution">
    <text evidence="1">The sequence shown here is derived from an EMBL/GenBank/DDBJ whole genome shotgun (WGS) entry which is preliminary data.</text>
</comment>
<dbReference type="EMBL" id="BBIO01000017">
    <property type="protein sequence ID" value="GAK46285.1"/>
    <property type="molecule type" value="Genomic_DNA"/>
</dbReference>
<sequence length="72" mass="8389">MLDEPVWKLPGQCSDGERLSSLKIEGVARKIDHTRDRVWADASDGIEHFYDLLRRHSTLGYLSPWSSKRRFC</sequence>